<dbReference type="InterPro" id="IPR046483">
    <property type="entry name" value="DUF6576"/>
</dbReference>
<feature type="transmembrane region" description="Helical" evidence="7">
    <location>
        <begin position="81"/>
        <end position="99"/>
    </location>
</feature>
<evidence type="ECO:0000256" key="7">
    <source>
        <dbReference type="SAM" id="Phobius"/>
    </source>
</evidence>
<evidence type="ECO:0000256" key="2">
    <source>
        <dbReference type="ARBA" id="ARBA00009045"/>
    </source>
</evidence>
<feature type="transmembrane region" description="Helical" evidence="7">
    <location>
        <begin position="172"/>
        <end position="192"/>
    </location>
</feature>
<dbReference type="Pfam" id="PF01694">
    <property type="entry name" value="Rhomboid"/>
    <property type="match status" value="1"/>
</dbReference>
<proteinExistence type="inferred from homology"/>
<dbReference type="GO" id="GO:0006508">
    <property type="term" value="P:proteolysis"/>
    <property type="evidence" value="ECO:0007669"/>
    <property type="project" value="UniProtKB-KW"/>
</dbReference>
<evidence type="ECO:0000313" key="10">
    <source>
        <dbReference type="EMBL" id="WRQ87696.1"/>
    </source>
</evidence>
<dbReference type="PANTHER" id="PTHR43731">
    <property type="entry name" value="RHOMBOID PROTEASE"/>
    <property type="match status" value="1"/>
</dbReference>
<dbReference type="RefSeq" id="WP_221030145.1">
    <property type="nucleotide sequence ID" value="NZ_CP139781.1"/>
</dbReference>
<comment type="subcellular location">
    <subcellularLocation>
        <location evidence="1">Membrane</location>
        <topology evidence="1">Multi-pass membrane protein</topology>
    </subcellularLocation>
</comment>
<evidence type="ECO:0000256" key="6">
    <source>
        <dbReference type="ARBA" id="ARBA00023136"/>
    </source>
</evidence>
<dbReference type="PANTHER" id="PTHR43731:SF14">
    <property type="entry name" value="PRESENILIN-ASSOCIATED RHOMBOID-LIKE PROTEIN, MITOCHONDRIAL"/>
    <property type="match status" value="1"/>
</dbReference>
<protein>
    <submittedName>
        <fullName evidence="10">Rhomboid family intramembrane serine protease</fullName>
        <ecNumber evidence="10">3.4.21.-</ecNumber>
    </submittedName>
</protein>
<feature type="transmembrane region" description="Helical" evidence="7">
    <location>
        <begin position="198"/>
        <end position="218"/>
    </location>
</feature>
<reference evidence="10 11" key="1">
    <citation type="submission" date="2021-08" db="EMBL/GenBank/DDBJ databases">
        <authorList>
            <person name="Zhang D."/>
            <person name="Zhang A."/>
            <person name="Wang L."/>
        </authorList>
    </citation>
    <scope>NUCLEOTIDE SEQUENCE [LARGE SCALE GENOMIC DNA]</scope>
    <source>
        <strain evidence="10 11">WL0086</strain>
    </source>
</reference>
<feature type="domain" description="DUF6576" evidence="9">
    <location>
        <begin position="273"/>
        <end position="305"/>
    </location>
</feature>
<reference evidence="10 11" key="2">
    <citation type="submission" date="2023-12" db="EMBL/GenBank/DDBJ databases">
        <title>Description of an unclassified Opitutus bacterium of Verrucomicrobiota.</title>
        <authorList>
            <person name="Zhang D.-F."/>
        </authorList>
    </citation>
    <scope>NUCLEOTIDE SEQUENCE [LARGE SCALE GENOMIC DNA]</scope>
    <source>
        <strain evidence="10 11">WL0086</strain>
    </source>
</reference>
<evidence type="ECO:0000256" key="1">
    <source>
        <dbReference type="ARBA" id="ARBA00004141"/>
    </source>
</evidence>
<keyword evidence="5 7" id="KW-1133">Transmembrane helix</keyword>
<keyword evidence="3 7" id="KW-0812">Transmembrane</keyword>
<dbReference type="EMBL" id="CP139781">
    <property type="protein sequence ID" value="WRQ87696.1"/>
    <property type="molecule type" value="Genomic_DNA"/>
</dbReference>
<evidence type="ECO:0000259" key="9">
    <source>
        <dbReference type="Pfam" id="PF20216"/>
    </source>
</evidence>
<dbReference type="Gene3D" id="1.20.1540.10">
    <property type="entry name" value="Rhomboid-like"/>
    <property type="match status" value="1"/>
</dbReference>
<name>A0ABZ1C858_9BACT</name>
<organism evidence="10 11">
    <name type="scientific">Actomonas aquatica</name>
    <dbReference type="NCBI Taxonomy" id="2866162"/>
    <lineage>
        <taxon>Bacteria</taxon>
        <taxon>Pseudomonadati</taxon>
        <taxon>Verrucomicrobiota</taxon>
        <taxon>Opitutia</taxon>
        <taxon>Opitutales</taxon>
        <taxon>Opitutaceae</taxon>
        <taxon>Actomonas</taxon>
    </lineage>
</organism>
<evidence type="ECO:0000259" key="8">
    <source>
        <dbReference type="Pfam" id="PF01694"/>
    </source>
</evidence>
<dbReference type="Pfam" id="PF20216">
    <property type="entry name" value="DUF6576"/>
    <property type="match status" value="1"/>
</dbReference>
<feature type="transmembrane region" description="Helical" evidence="7">
    <location>
        <begin position="12"/>
        <end position="33"/>
    </location>
</feature>
<dbReference type="SUPFAM" id="SSF144091">
    <property type="entry name" value="Rhomboid-like"/>
    <property type="match status" value="1"/>
</dbReference>
<dbReference type="Proteomes" id="UP000738431">
    <property type="component" value="Chromosome"/>
</dbReference>
<keyword evidence="4 10" id="KW-0378">Hydrolase</keyword>
<accession>A0ABZ1C858</accession>
<keyword evidence="6 7" id="KW-0472">Membrane</keyword>
<dbReference type="InterPro" id="IPR050925">
    <property type="entry name" value="Rhomboid_protease_S54"/>
</dbReference>
<evidence type="ECO:0000256" key="3">
    <source>
        <dbReference type="ARBA" id="ARBA00022692"/>
    </source>
</evidence>
<dbReference type="EC" id="3.4.21.-" evidence="10"/>
<dbReference type="InterPro" id="IPR035952">
    <property type="entry name" value="Rhomboid-like_sf"/>
</dbReference>
<gene>
    <name evidence="10" type="ORF">K1X11_023035</name>
</gene>
<keyword evidence="10" id="KW-0645">Protease</keyword>
<dbReference type="GO" id="GO:0008233">
    <property type="term" value="F:peptidase activity"/>
    <property type="evidence" value="ECO:0007669"/>
    <property type="project" value="UniProtKB-KW"/>
</dbReference>
<sequence length="313" mass="34787">MLSDRSYMRDDYARPTTSITTWIICATIAGFILQHVTLKFFPGFGTNRAYEGLLELSVDGILSGKIWTLLSYCLLHSRDNLLHIIINMVMLFFLSRELLPQLGNKRFLWLYGGGVVLGGVLWLATNWTHGGRVVGASAGVYALFMMFAAMNPNRPITFLLFFVIPVTVKPKWLILAIGGYSLFSWVFFEILGEPGMGSVAHSAHLGGLAAGWLFFRLVHLREWRTPDRAAPSIELPAWMRRNKKAPTTTGAYKVNLSDSTGSATATATAPRSKSELSAEVDRILDKINSKGFGALSAEEKRILDQAKDLLNRR</sequence>
<dbReference type="InterPro" id="IPR022764">
    <property type="entry name" value="Peptidase_S54_rhomboid_dom"/>
</dbReference>
<comment type="similarity">
    <text evidence="2">Belongs to the peptidase S54 family.</text>
</comment>
<evidence type="ECO:0000256" key="4">
    <source>
        <dbReference type="ARBA" id="ARBA00022801"/>
    </source>
</evidence>
<evidence type="ECO:0000313" key="11">
    <source>
        <dbReference type="Proteomes" id="UP000738431"/>
    </source>
</evidence>
<feature type="transmembrane region" description="Helical" evidence="7">
    <location>
        <begin position="108"/>
        <end position="127"/>
    </location>
</feature>
<feature type="domain" description="Peptidase S54 rhomboid" evidence="8">
    <location>
        <begin position="64"/>
        <end position="218"/>
    </location>
</feature>
<keyword evidence="11" id="KW-1185">Reference proteome</keyword>
<evidence type="ECO:0000256" key="5">
    <source>
        <dbReference type="ARBA" id="ARBA00022989"/>
    </source>
</evidence>